<dbReference type="Gene3D" id="3.30.530.20">
    <property type="match status" value="1"/>
</dbReference>
<reference evidence="2" key="1">
    <citation type="journal article" date="2019" name="Int. J. Syst. Evol. Microbiol.">
        <title>The Global Catalogue of Microorganisms (GCM) 10K type strain sequencing project: providing services to taxonomists for standard genome sequencing and annotation.</title>
        <authorList>
            <consortium name="The Broad Institute Genomics Platform"/>
            <consortium name="The Broad Institute Genome Sequencing Center for Infectious Disease"/>
            <person name="Wu L."/>
            <person name="Ma J."/>
        </authorList>
    </citation>
    <scope>NUCLEOTIDE SEQUENCE [LARGE SCALE GENOMIC DNA]</scope>
    <source>
        <strain evidence="2">JCM 30331</strain>
    </source>
</reference>
<proteinExistence type="predicted"/>
<gene>
    <name evidence="1" type="ORF">GCM10008955_33230</name>
</gene>
<dbReference type="Proteomes" id="UP000647587">
    <property type="component" value="Unassembled WGS sequence"/>
</dbReference>
<evidence type="ECO:0000313" key="1">
    <source>
        <dbReference type="EMBL" id="GGK36757.1"/>
    </source>
</evidence>
<organism evidence="1 2">
    <name type="scientific">Deinococcus malanensis</name>
    <dbReference type="NCBI Taxonomy" id="1706855"/>
    <lineage>
        <taxon>Bacteria</taxon>
        <taxon>Thermotogati</taxon>
        <taxon>Deinococcota</taxon>
        <taxon>Deinococci</taxon>
        <taxon>Deinococcales</taxon>
        <taxon>Deinococcaceae</taxon>
        <taxon>Deinococcus</taxon>
    </lineage>
</organism>
<comment type="caution">
    <text evidence="1">The sequence shown here is derived from an EMBL/GenBank/DDBJ whole genome shotgun (WGS) entry which is preliminary data.</text>
</comment>
<dbReference type="RefSeq" id="WP_189010765.1">
    <property type="nucleotide sequence ID" value="NZ_BMPP01000016.1"/>
</dbReference>
<dbReference type="EMBL" id="BMPP01000016">
    <property type="protein sequence ID" value="GGK36757.1"/>
    <property type="molecule type" value="Genomic_DNA"/>
</dbReference>
<evidence type="ECO:0008006" key="3">
    <source>
        <dbReference type="Google" id="ProtNLM"/>
    </source>
</evidence>
<evidence type="ECO:0000313" key="2">
    <source>
        <dbReference type="Proteomes" id="UP000647587"/>
    </source>
</evidence>
<dbReference type="InterPro" id="IPR023393">
    <property type="entry name" value="START-like_dom_sf"/>
</dbReference>
<dbReference type="Pfam" id="PF10604">
    <property type="entry name" value="Polyketide_cyc2"/>
    <property type="match status" value="1"/>
</dbReference>
<dbReference type="InterPro" id="IPR019587">
    <property type="entry name" value="Polyketide_cyclase/dehydratase"/>
</dbReference>
<dbReference type="SUPFAM" id="SSF55961">
    <property type="entry name" value="Bet v1-like"/>
    <property type="match status" value="1"/>
</dbReference>
<keyword evidence="2" id="KW-1185">Reference proteome</keyword>
<accession>A0ABQ2F0C3</accession>
<protein>
    <recommendedName>
        <fullName evidence="3">SRPBCC family protein</fullName>
    </recommendedName>
</protein>
<sequence>MSLSPLASATSMVRIKLHQDIQRPPQAVFDYACQPQHAPNWMRRVLEVNGIRRATFTHNGQFLLITNILGRRVDLRYRLSITEHPLSLRLFSLCKPVPHAWHYMFEAYGDGTRVTAVIEGWPESFSRLTTPLMVYGLHREMRAMLLALKDLLEIGVVTSRGKGVTFLLPGAAMDGSVVEGAALPYHTR</sequence>
<name>A0ABQ2F0C3_9DEIO</name>